<comment type="caution">
    <text evidence="13">The sequence shown here is derived from an EMBL/GenBank/DDBJ whole genome shotgun (WGS) entry which is preliminary data.</text>
</comment>
<accession>A0AAE8SUT8</accession>
<keyword evidence="3 5" id="KW-0694">RNA-binding</keyword>
<proteinExistence type="inferred from homology"/>
<evidence type="ECO:0000259" key="7">
    <source>
        <dbReference type="Pfam" id="PF03813"/>
    </source>
</evidence>
<evidence type="ECO:0000256" key="1">
    <source>
        <dbReference type="ARBA" id="ARBA00004604"/>
    </source>
</evidence>
<dbReference type="InterPro" id="IPR035371">
    <property type="entry name" value="Nrap_D6"/>
</dbReference>
<dbReference type="PANTHER" id="PTHR17972:SF0">
    <property type="entry name" value="NUCLEOLAR PROTEIN 6"/>
    <property type="match status" value="1"/>
</dbReference>
<keyword evidence="5" id="KW-0690">Ribosome biogenesis</keyword>
<dbReference type="Pfam" id="PF03813">
    <property type="entry name" value="Nrap"/>
    <property type="match status" value="1"/>
</dbReference>
<comment type="subcellular location">
    <subcellularLocation>
        <location evidence="1 5">Nucleus</location>
        <location evidence="1 5">Nucleolus</location>
    </subcellularLocation>
</comment>
<reference evidence="13" key="1">
    <citation type="submission" date="2018-03" db="EMBL/GenBank/DDBJ databases">
        <authorList>
            <person name="Guldener U."/>
        </authorList>
    </citation>
    <scope>NUCLEOTIDE SEQUENCE</scope>
</reference>
<dbReference type="GO" id="GO:0034456">
    <property type="term" value="C:UTP-C complex"/>
    <property type="evidence" value="ECO:0007669"/>
    <property type="project" value="TreeGrafter"/>
</dbReference>
<keyword evidence="5" id="KW-0698">rRNA processing</keyword>
<dbReference type="GO" id="GO:0032040">
    <property type="term" value="C:small-subunit processome"/>
    <property type="evidence" value="ECO:0007669"/>
    <property type="project" value="TreeGrafter"/>
</dbReference>
<evidence type="ECO:0000259" key="11">
    <source>
        <dbReference type="Pfam" id="PF17406"/>
    </source>
</evidence>
<feature type="domain" description="Nrap protein" evidence="8">
    <location>
        <begin position="295"/>
        <end position="438"/>
    </location>
</feature>
<keyword evidence="4 5" id="KW-0539">Nucleus</keyword>
<sequence length="1100" mass="123571">MESSAKRRKTSQDAKHETPTDMRVATASRFVLEAEELLKEVRVDYSKASFGGEGDVDSVVFRLREAIEAIEGHEGVPIWEATKRLEKKKIKVPYPDPRPAPDAQYKLAYSKPSQYNVVGSYVSQTMVKSQSRFAVDMVVEMPKELFQEKDYQNLRYFYRRAYYLAYVAVGLKAKVGGEMEMEFEYLGDNHFLPVLVLRPKATQAKPANGEEAAKDGKPKGSKSKFVVRIIPCAPTDLFPKTKLLPSCNCNKKSAAPTADQTKDSPTPFYNSTVKAEETFIPYLKVLTHAKNECPAFAEACLLGRTWLQQRGFSGPVSKGGFGHFEWSVMVALLLQTGRRSGGPALSSSLGSTELFKAAVQFIASTDFVKKPFLFGDYTPGADAVRESAPVMFDPARELNIVYKMTPWSASLLRVHAKSTLESLGNPLLDQFEPTFIAKADLPLQIFDSISELKITRGGASEAVTGDQGFARGRSSEVYRVLKKAFGNRARLVHIQWGPSSPWETTSAPTTEEASTLRIGVTFDPIHMARQMELGPPAEEPKEAAKFRSFWGEKAELRRFKDGSILECVPWDSTSQFDLCQEIMQYILEHQLKIDPSNLVVEDTELPSIIPLTPTDRVAFDATMEAFRLFERDIRNLEGMPLQVRRMSPVAAGLRYSSIRTPASSLQAGVLQPLDVLLFFETSNKWPENIVAIQQTKIEFLLDIDRRLNEANDNVKSYLGREDVELGFSNLAFLDVVYDNGAAFRVRIHSDMEETLLMRQTKNITLDQHVRAETERALLDFNWQYELLPRHSQTISTICSRLPALSPTIRLTKYWFNSQKLSGHFSEELIEILVLYVFLQPHPFRMPSSVSTGFMQVLLFLARWDWRDEPLIVDFDGEDIPAAERNGMHKQLEEWRRRDANMKNHVLFVATTHDRSGTAYTRTGPSRMAAMRMTGIAKAAAALMKERGSRLGADAKNLFETSLGVYDVVIYLSKKEVKNVVRDSSTESGARHSKFKNLDERAGRIPLPVARHPLTVLVDVLRDVYEDTLVFYHGGPDDMTIGAVWVPRAEKQNFRVGLPFNFKGVAEEDGTGGNMVGVNRQAVLAEIARIGGSLIKRIEGR</sequence>
<feature type="domain" description="Nrap protein" evidence="7">
    <location>
        <begin position="135"/>
        <end position="291"/>
    </location>
</feature>
<evidence type="ECO:0000256" key="5">
    <source>
        <dbReference type="RuleBase" id="RU364032"/>
    </source>
</evidence>
<dbReference type="Gene3D" id="1.10.1410.10">
    <property type="match status" value="1"/>
</dbReference>
<dbReference type="GO" id="GO:0032545">
    <property type="term" value="C:CURI complex"/>
    <property type="evidence" value="ECO:0007669"/>
    <property type="project" value="TreeGrafter"/>
</dbReference>
<dbReference type="GO" id="GO:0006364">
    <property type="term" value="P:rRNA processing"/>
    <property type="evidence" value="ECO:0007669"/>
    <property type="project" value="UniProtKB-KW"/>
</dbReference>
<dbReference type="AlphaFoldDB" id="A0AAE8SUT8"/>
<protein>
    <recommendedName>
        <fullName evidence="5">U3 small nucleolar RNA-associated protein 22</fullName>
    </recommendedName>
</protein>
<comment type="similarity">
    <text evidence="2 5">Belongs to the NRAP family.</text>
</comment>
<dbReference type="Proteomes" id="UP001187682">
    <property type="component" value="Unassembled WGS sequence"/>
</dbReference>
<dbReference type="Pfam" id="PF17406">
    <property type="entry name" value="Nrap_D5"/>
    <property type="match status" value="1"/>
</dbReference>
<keyword evidence="14" id="KW-1185">Reference proteome</keyword>
<evidence type="ECO:0000259" key="8">
    <source>
        <dbReference type="Pfam" id="PF17403"/>
    </source>
</evidence>
<feature type="compositionally biased region" description="Basic and acidic residues" evidence="6">
    <location>
        <begin position="10"/>
        <end position="20"/>
    </location>
</feature>
<dbReference type="InterPro" id="IPR035082">
    <property type="entry name" value="Nrap_D1"/>
</dbReference>
<feature type="domain" description="Nrap protein" evidence="10">
    <location>
        <begin position="614"/>
        <end position="798"/>
    </location>
</feature>
<evidence type="ECO:0000259" key="10">
    <source>
        <dbReference type="Pfam" id="PF17405"/>
    </source>
</evidence>
<dbReference type="PANTHER" id="PTHR17972">
    <property type="entry name" value="NUCLEOLAR RNA-ASSOCIATED PROTEIN"/>
    <property type="match status" value="1"/>
</dbReference>
<dbReference type="InterPro" id="IPR035370">
    <property type="entry name" value="Nrap_D5"/>
</dbReference>
<gene>
    <name evidence="13" type="ORF">DNG_04039</name>
</gene>
<keyword evidence="5" id="KW-0687">Ribonucleoprotein</keyword>
<name>A0AAE8SUT8_9PEZI</name>
<dbReference type="Pfam" id="PF17403">
    <property type="entry name" value="Nrap_D2"/>
    <property type="match status" value="1"/>
</dbReference>
<feature type="domain" description="Nrap protein" evidence="12">
    <location>
        <begin position="964"/>
        <end position="1097"/>
    </location>
</feature>
<organism evidence="13 14">
    <name type="scientific">Cephalotrichum gorgonifer</name>
    <dbReference type="NCBI Taxonomy" id="2041049"/>
    <lineage>
        <taxon>Eukaryota</taxon>
        <taxon>Fungi</taxon>
        <taxon>Dikarya</taxon>
        <taxon>Ascomycota</taxon>
        <taxon>Pezizomycotina</taxon>
        <taxon>Sordariomycetes</taxon>
        <taxon>Hypocreomycetidae</taxon>
        <taxon>Microascales</taxon>
        <taxon>Microascaceae</taxon>
        <taxon>Cephalotrichum</taxon>
    </lineage>
</organism>
<evidence type="ECO:0000256" key="3">
    <source>
        <dbReference type="ARBA" id="ARBA00022884"/>
    </source>
</evidence>
<evidence type="ECO:0000259" key="12">
    <source>
        <dbReference type="Pfam" id="PF17407"/>
    </source>
</evidence>
<dbReference type="EMBL" id="ONZQ02000005">
    <property type="protein sequence ID" value="SPO01363.1"/>
    <property type="molecule type" value="Genomic_DNA"/>
</dbReference>
<dbReference type="InterPro" id="IPR035368">
    <property type="entry name" value="Nrap_D3"/>
</dbReference>
<evidence type="ECO:0000313" key="13">
    <source>
        <dbReference type="EMBL" id="SPO01363.1"/>
    </source>
</evidence>
<dbReference type="InterPro" id="IPR035369">
    <property type="entry name" value="Nrap_D4"/>
</dbReference>
<dbReference type="Pfam" id="PF17404">
    <property type="entry name" value="Nrap_D3"/>
    <property type="match status" value="1"/>
</dbReference>
<evidence type="ECO:0000313" key="14">
    <source>
        <dbReference type="Proteomes" id="UP001187682"/>
    </source>
</evidence>
<dbReference type="GO" id="GO:0003723">
    <property type="term" value="F:RNA binding"/>
    <property type="evidence" value="ECO:0007669"/>
    <property type="project" value="UniProtKB-KW"/>
</dbReference>
<dbReference type="Gene3D" id="3.30.70.3030">
    <property type="match status" value="1"/>
</dbReference>
<evidence type="ECO:0000256" key="6">
    <source>
        <dbReference type="SAM" id="MobiDB-lite"/>
    </source>
</evidence>
<dbReference type="InterPro" id="IPR035367">
    <property type="entry name" value="Nrap_D2"/>
</dbReference>
<feature type="domain" description="Nrap protein" evidence="9">
    <location>
        <begin position="446"/>
        <end position="591"/>
    </location>
</feature>
<dbReference type="GO" id="GO:0006409">
    <property type="term" value="P:tRNA export from nucleus"/>
    <property type="evidence" value="ECO:0007669"/>
    <property type="project" value="TreeGrafter"/>
</dbReference>
<feature type="region of interest" description="Disordered" evidence="6">
    <location>
        <begin position="1"/>
        <end position="22"/>
    </location>
</feature>
<dbReference type="Pfam" id="PF17407">
    <property type="entry name" value="Nrap_D6"/>
    <property type="match status" value="1"/>
</dbReference>
<feature type="domain" description="Nrap protein" evidence="11">
    <location>
        <begin position="802"/>
        <end position="959"/>
    </location>
</feature>
<evidence type="ECO:0000256" key="2">
    <source>
        <dbReference type="ARBA" id="ARBA00006674"/>
    </source>
</evidence>
<dbReference type="InterPro" id="IPR005554">
    <property type="entry name" value="NOL6/Upt22"/>
</dbReference>
<evidence type="ECO:0000259" key="9">
    <source>
        <dbReference type="Pfam" id="PF17404"/>
    </source>
</evidence>
<dbReference type="Pfam" id="PF17405">
    <property type="entry name" value="Nrap_D4"/>
    <property type="match status" value="1"/>
</dbReference>
<evidence type="ECO:0000256" key="4">
    <source>
        <dbReference type="ARBA" id="ARBA00023242"/>
    </source>
</evidence>